<reference evidence="1" key="1">
    <citation type="journal article" date="2022" name="bioRxiv">
        <title>Sequencing and chromosome-scale assembly of the giantPleurodeles waltlgenome.</title>
        <authorList>
            <person name="Brown T."/>
            <person name="Elewa A."/>
            <person name="Iarovenko S."/>
            <person name="Subramanian E."/>
            <person name="Araus A.J."/>
            <person name="Petzold A."/>
            <person name="Susuki M."/>
            <person name="Suzuki K.-i.T."/>
            <person name="Hayashi T."/>
            <person name="Toyoda A."/>
            <person name="Oliveira C."/>
            <person name="Osipova E."/>
            <person name="Leigh N.D."/>
            <person name="Simon A."/>
            <person name="Yun M.H."/>
        </authorList>
    </citation>
    <scope>NUCLEOTIDE SEQUENCE</scope>
    <source>
        <strain evidence="1">20211129_DDA</strain>
        <tissue evidence="1">Liver</tissue>
    </source>
</reference>
<name>A0AAV7UVT7_PLEWA</name>
<feature type="non-terminal residue" evidence="1">
    <location>
        <position position="1"/>
    </location>
</feature>
<comment type="caution">
    <text evidence="1">The sequence shown here is derived from an EMBL/GenBank/DDBJ whole genome shotgun (WGS) entry which is preliminary data.</text>
</comment>
<evidence type="ECO:0000313" key="2">
    <source>
        <dbReference type="Proteomes" id="UP001066276"/>
    </source>
</evidence>
<keyword evidence="2" id="KW-1185">Reference proteome</keyword>
<gene>
    <name evidence="1" type="ORF">NDU88_001957</name>
</gene>
<proteinExistence type="predicted"/>
<sequence length="66" mass="7559">SVFTADGCVSRQLLPGFIDRVNKNPDLHRSRVFEDGCRWVGVLAYFEETEVSFRTIPGSLSWRPRS</sequence>
<dbReference type="AlphaFoldDB" id="A0AAV7UVT7"/>
<accession>A0AAV7UVT7</accession>
<feature type="non-terminal residue" evidence="1">
    <location>
        <position position="66"/>
    </location>
</feature>
<dbReference type="EMBL" id="JANPWB010000004">
    <property type="protein sequence ID" value="KAJ1192651.1"/>
    <property type="molecule type" value="Genomic_DNA"/>
</dbReference>
<dbReference type="Proteomes" id="UP001066276">
    <property type="component" value="Chromosome 2_2"/>
</dbReference>
<evidence type="ECO:0000313" key="1">
    <source>
        <dbReference type="EMBL" id="KAJ1192651.1"/>
    </source>
</evidence>
<protein>
    <submittedName>
        <fullName evidence="1">Uncharacterized protein</fullName>
    </submittedName>
</protein>
<organism evidence="1 2">
    <name type="scientific">Pleurodeles waltl</name>
    <name type="common">Iberian ribbed newt</name>
    <dbReference type="NCBI Taxonomy" id="8319"/>
    <lineage>
        <taxon>Eukaryota</taxon>
        <taxon>Metazoa</taxon>
        <taxon>Chordata</taxon>
        <taxon>Craniata</taxon>
        <taxon>Vertebrata</taxon>
        <taxon>Euteleostomi</taxon>
        <taxon>Amphibia</taxon>
        <taxon>Batrachia</taxon>
        <taxon>Caudata</taxon>
        <taxon>Salamandroidea</taxon>
        <taxon>Salamandridae</taxon>
        <taxon>Pleurodelinae</taxon>
        <taxon>Pleurodeles</taxon>
    </lineage>
</organism>